<dbReference type="RefSeq" id="XP_031869334.1">
    <property type="nucleotide sequence ID" value="XM_032014653.1"/>
</dbReference>
<evidence type="ECO:0000313" key="10">
    <source>
        <dbReference type="Proteomes" id="UP000254866"/>
    </source>
</evidence>
<feature type="transmembrane region" description="Helical" evidence="7">
    <location>
        <begin position="136"/>
        <end position="158"/>
    </location>
</feature>
<protein>
    <recommendedName>
        <fullName evidence="8">Rhodopsin domain-containing protein</fullName>
    </recommendedName>
</protein>
<dbReference type="Proteomes" id="UP000254866">
    <property type="component" value="Unassembled WGS sequence"/>
</dbReference>
<evidence type="ECO:0000259" key="8">
    <source>
        <dbReference type="Pfam" id="PF20684"/>
    </source>
</evidence>
<evidence type="ECO:0000256" key="3">
    <source>
        <dbReference type="ARBA" id="ARBA00022989"/>
    </source>
</evidence>
<dbReference type="Pfam" id="PF20684">
    <property type="entry name" value="Fung_rhodopsin"/>
    <property type="match status" value="2"/>
</dbReference>
<dbReference type="AlphaFoldDB" id="A0A370TMD5"/>
<feature type="transmembrane region" description="Helical" evidence="7">
    <location>
        <begin position="56"/>
        <end position="82"/>
    </location>
</feature>
<dbReference type="EMBL" id="NPIC01000004">
    <property type="protein sequence ID" value="RDL36678.1"/>
    <property type="molecule type" value="Genomic_DNA"/>
</dbReference>
<keyword evidence="3 7" id="KW-1133">Transmembrane helix</keyword>
<organism evidence="9 10">
    <name type="scientific">Venustampulla echinocandica</name>
    <dbReference type="NCBI Taxonomy" id="2656787"/>
    <lineage>
        <taxon>Eukaryota</taxon>
        <taxon>Fungi</taxon>
        <taxon>Dikarya</taxon>
        <taxon>Ascomycota</taxon>
        <taxon>Pezizomycotina</taxon>
        <taxon>Leotiomycetes</taxon>
        <taxon>Helotiales</taxon>
        <taxon>Pleuroascaceae</taxon>
        <taxon>Venustampulla</taxon>
    </lineage>
</organism>
<evidence type="ECO:0000313" key="9">
    <source>
        <dbReference type="EMBL" id="RDL36678.1"/>
    </source>
</evidence>
<comment type="caution">
    <text evidence="9">The sequence shown here is derived from an EMBL/GenBank/DDBJ whole genome shotgun (WGS) entry which is preliminary data.</text>
</comment>
<feature type="transmembrane region" description="Helical" evidence="7">
    <location>
        <begin position="102"/>
        <end position="124"/>
    </location>
</feature>
<dbReference type="OrthoDB" id="3596219at2759"/>
<comment type="subcellular location">
    <subcellularLocation>
        <location evidence="1">Membrane</location>
        <topology evidence="1">Multi-pass membrane protein</topology>
    </subcellularLocation>
</comment>
<feature type="domain" description="Rhodopsin" evidence="8">
    <location>
        <begin position="184"/>
        <end position="241"/>
    </location>
</feature>
<dbReference type="GO" id="GO:0016020">
    <property type="term" value="C:membrane"/>
    <property type="evidence" value="ECO:0007669"/>
    <property type="project" value="UniProtKB-SubCell"/>
</dbReference>
<sequence length="366" mass="40293">MEHALHAREDAQGRPTDTRITELILINVIPCGIAGCIVGLRMYARTMTVNKLGLDDLFVMLATFFGVVVTALNCSGGAFGYGRHYWAMPVSINIERANEVQYATVAFSFATLSFAKISMALFYLRLSPSDTYRKVIKAVAGLCMAFSFISLMFALFFCSPVSKAWEGAMNPGIKGKCLPFYDIILVIATSSVRFAHLFDRKYSPANPDYFYDAITQFTWASLETQSSIICTCLPHLNPLFTNTIPRFMKSKFTNSKGIGDVSGALRQPRRDNNMGDDNDALFPKRRNSLEKWGMKMTAVEREGATINETSNISNSAIATHGSGTQRTESQDNILGTPPGSSAGMVVENNESKRTPSDHLNHGPDIV</sequence>
<feature type="compositionally biased region" description="Basic and acidic residues" evidence="6">
    <location>
        <begin position="349"/>
        <end position="366"/>
    </location>
</feature>
<proteinExistence type="inferred from homology"/>
<comment type="similarity">
    <text evidence="5">Belongs to the SAT4 family.</text>
</comment>
<dbReference type="GeneID" id="43598879"/>
<name>A0A370TMD5_9HELO</name>
<dbReference type="InterPro" id="IPR052337">
    <property type="entry name" value="SAT4-like"/>
</dbReference>
<evidence type="ECO:0000256" key="4">
    <source>
        <dbReference type="ARBA" id="ARBA00023136"/>
    </source>
</evidence>
<feature type="region of interest" description="Disordered" evidence="6">
    <location>
        <begin position="314"/>
        <end position="366"/>
    </location>
</feature>
<evidence type="ECO:0000256" key="7">
    <source>
        <dbReference type="SAM" id="Phobius"/>
    </source>
</evidence>
<accession>A0A370TMD5</accession>
<keyword evidence="2 7" id="KW-0812">Transmembrane</keyword>
<keyword evidence="10" id="KW-1185">Reference proteome</keyword>
<feature type="region of interest" description="Disordered" evidence="6">
    <location>
        <begin position="259"/>
        <end position="282"/>
    </location>
</feature>
<gene>
    <name evidence="9" type="ORF">BP5553_06030</name>
</gene>
<evidence type="ECO:0000256" key="2">
    <source>
        <dbReference type="ARBA" id="ARBA00022692"/>
    </source>
</evidence>
<feature type="compositionally biased region" description="Polar residues" evidence="6">
    <location>
        <begin position="314"/>
        <end position="333"/>
    </location>
</feature>
<dbReference type="InterPro" id="IPR049326">
    <property type="entry name" value="Rhodopsin_dom_fungi"/>
</dbReference>
<feature type="domain" description="Rhodopsin" evidence="8">
    <location>
        <begin position="40"/>
        <end position="179"/>
    </location>
</feature>
<evidence type="ECO:0000256" key="5">
    <source>
        <dbReference type="ARBA" id="ARBA00038359"/>
    </source>
</evidence>
<dbReference type="PANTHER" id="PTHR33048:SF47">
    <property type="entry name" value="INTEGRAL MEMBRANE PROTEIN-RELATED"/>
    <property type="match status" value="1"/>
</dbReference>
<evidence type="ECO:0000256" key="1">
    <source>
        <dbReference type="ARBA" id="ARBA00004141"/>
    </source>
</evidence>
<keyword evidence="4 7" id="KW-0472">Membrane</keyword>
<evidence type="ECO:0000256" key="6">
    <source>
        <dbReference type="SAM" id="MobiDB-lite"/>
    </source>
</evidence>
<feature type="transmembrane region" description="Helical" evidence="7">
    <location>
        <begin position="24"/>
        <end position="44"/>
    </location>
</feature>
<dbReference type="PANTHER" id="PTHR33048">
    <property type="entry name" value="PTH11-LIKE INTEGRAL MEMBRANE PROTEIN (AFU_ORTHOLOGUE AFUA_5G11245)"/>
    <property type="match status" value="1"/>
</dbReference>
<reference evidence="9 10" key="1">
    <citation type="journal article" date="2018" name="IMA Fungus">
        <title>IMA Genome-F 9: Draft genome sequence of Annulohypoxylon stygium, Aspergillus mulundensis, Berkeleyomyces basicola (syn. Thielaviopsis basicola), Ceratocystis smalleyi, two Cercospora beticola strains, Coleophoma cylindrospora, Fusarium fracticaudum, Phialophora cf. hyalina, and Morchella septimelata.</title>
        <authorList>
            <person name="Wingfield B.D."/>
            <person name="Bills G.F."/>
            <person name="Dong Y."/>
            <person name="Huang W."/>
            <person name="Nel W.J."/>
            <person name="Swalarsk-Parry B.S."/>
            <person name="Vaghefi N."/>
            <person name="Wilken P.M."/>
            <person name="An Z."/>
            <person name="de Beer Z.W."/>
            <person name="De Vos L."/>
            <person name="Chen L."/>
            <person name="Duong T.A."/>
            <person name="Gao Y."/>
            <person name="Hammerbacher A."/>
            <person name="Kikkert J.R."/>
            <person name="Li Y."/>
            <person name="Li H."/>
            <person name="Li K."/>
            <person name="Li Q."/>
            <person name="Liu X."/>
            <person name="Ma X."/>
            <person name="Naidoo K."/>
            <person name="Pethybridge S.J."/>
            <person name="Sun J."/>
            <person name="Steenkamp E.T."/>
            <person name="van der Nest M.A."/>
            <person name="van Wyk S."/>
            <person name="Wingfield M.J."/>
            <person name="Xiong C."/>
            <person name="Yue Q."/>
            <person name="Zhang X."/>
        </authorList>
    </citation>
    <scope>NUCLEOTIDE SEQUENCE [LARGE SCALE GENOMIC DNA]</scope>
    <source>
        <strain evidence="9 10">BP 5553</strain>
    </source>
</reference>